<feature type="transmembrane region" description="Helical" evidence="2">
    <location>
        <begin position="106"/>
        <end position="128"/>
    </location>
</feature>
<keyword evidence="2" id="KW-1133">Transmembrane helix</keyword>
<evidence type="ECO:0000313" key="3">
    <source>
        <dbReference type="EMBL" id="KZT30378.1"/>
    </source>
</evidence>
<feature type="compositionally biased region" description="Low complexity" evidence="1">
    <location>
        <begin position="516"/>
        <end position="525"/>
    </location>
</feature>
<feature type="compositionally biased region" description="Basic and acidic residues" evidence="1">
    <location>
        <begin position="386"/>
        <end position="403"/>
    </location>
</feature>
<organism evidence="3 4">
    <name type="scientific">Neolentinus lepideus HHB14362 ss-1</name>
    <dbReference type="NCBI Taxonomy" id="1314782"/>
    <lineage>
        <taxon>Eukaryota</taxon>
        <taxon>Fungi</taxon>
        <taxon>Dikarya</taxon>
        <taxon>Basidiomycota</taxon>
        <taxon>Agaricomycotina</taxon>
        <taxon>Agaricomycetes</taxon>
        <taxon>Gloeophyllales</taxon>
        <taxon>Gloeophyllaceae</taxon>
        <taxon>Neolentinus</taxon>
    </lineage>
</organism>
<evidence type="ECO:0008006" key="5">
    <source>
        <dbReference type="Google" id="ProtNLM"/>
    </source>
</evidence>
<feature type="region of interest" description="Disordered" evidence="1">
    <location>
        <begin position="591"/>
        <end position="650"/>
    </location>
</feature>
<keyword evidence="2" id="KW-0472">Membrane</keyword>
<feature type="region of interest" description="Disordered" evidence="1">
    <location>
        <begin position="383"/>
        <end position="434"/>
    </location>
</feature>
<proteinExistence type="predicted"/>
<feature type="transmembrane region" description="Helical" evidence="2">
    <location>
        <begin position="62"/>
        <end position="85"/>
    </location>
</feature>
<feature type="compositionally biased region" description="Polar residues" evidence="1">
    <location>
        <begin position="607"/>
        <end position="616"/>
    </location>
</feature>
<feature type="region of interest" description="Disordered" evidence="1">
    <location>
        <begin position="455"/>
        <end position="532"/>
    </location>
</feature>
<feature type="transmembrane region" description="Helical" evidence="2">
    <location>
        <begin position="163"/>
        <end position="187"/>
    </location>
</feature>
<protein>
    <recommendedName>
        <fullName evidence="5">Transmembrane protein</fullName>
    </recommendedName>
</protein>
<feature type="region of interest" description="Disordered" evidence="1">
    <location>
        <begin position="757"/>
        <end position="868"/>
    </location>
</feature>
<dbReference type="Proteomes" id="UP000076761">
    <property type="component" value="Unassembled WGS sequence"/>
</dbReference>
<feature type="transmembrane region" description="Helical" evidence="2">
    <location>
        <begin position="240"/>
        <end position="264"/>
    </location>
</feature>
<dbReference type="EMBL" id="KV425551">
    <property type="protein sequence ID" value="KZT30378.1"/>
    <property type="molecule type" value="Genomic_DNA"/>
</dbReference>
<dbReference type="InParanoid" id="A0A165VYC6"/>
<evidence type="ECO:0000256" key="2">
    <source>
        <dbReference type="SAM" id="Phobius"/>
    </source>
</evidence>
<feature type="transmembrane region" description="Helical" evidence="2">
    <location>
        <begin position="208"/>
        <end position="228"/>
    </location>
</feature>
<feature type="transmembrane region" description="Helical" evidence="2">
    <location>
        <begin position="37"/>
        <end position="56"/>
    </location>
</feature>
<keyword evidence="2" id="KW-0812">Transmembrane</keyword>
<evidence type="ECO:0000256" key="1">
    <source>
        <dbReference type="SAM" id="MobiDB-lite"/>
    </source>
</evidence>
<dbReference type="STRING" id="1314782.A0A165VYC6"/>
<reference evidence="3 4" key="1">
    <citation type="journal article" date="2016" name="Mol. Biol. Evol.">
        <title>Comparative Genomics of Early-Diverging Mushroom-Forming Fungi Provides Insights into the Origins of Lignocellulose Decay Capabilities.</title>
        <authorList>
            <person name="Nagy L.G."/>
            <person name="Riley R."/>
            <person name="Tritt A."/>
            <person name="Adam C."/>
            <person name="Daum C."/>
            <person name="Floudas D."/>
            <person name="Sun H."/>
            <person name="Yadav J.S."/>
            <person name="Pangilinan J."/>
            <person name="Larsson K.H."/>
            <person name="Matsuura K."/>
            <person name="Barry K."/>
            <person name="Labutti K."/>
            <person name="Kuo R."/>
            <person name="Ohm R.A."/>
            <person name="Bhattacharya S.S."/>
            <person name="Shirouzu T."/>
            <person name="Yoshinaga Y."/>
            <person name="Martin F.M."/>
            <person name="Grigoriev I.V."/>
            <person name="Hibbett D.S."/>
        </authorList>
    </citation>
    <scope>NUCLEOTIDE SEQUENCE [LARGE SCALE GENOMIC DNA]</scope>
    <source>
        <strain evidence="3 4">HHB14362 ss-1</strain>
    </source>
</reference>
<name>A0A165VYC6_9AGAM</name>
<dbReference type="AlphaFoldDB" id="A0A165VYC6"/>
<evidence type="ECO:0000313" key="4">
    <source>
        <dbReference type="Proteomes" id="UP000076761"/>
    </source>
</evidence>
<dbReference type="OrthoDB" id="2564696at2759"/>
<keyword evidence="4" id="KW-1185">Reference proteome</keyword>
<sequence>MPPPLVSGTTIAARTYSAPTTFALTNDKTLNTVLAEIPFFSVGILAFAVVTFLTISRRLHLVSAYVIASAVIGFLAAILDLANLLNGINNNINTFRIKLQAVTSIVVAREILFSISVGLRFMFFWAFVAERPRGEGTAPSASEGHRPNFIHMNSDVTLHSGSWYQWGLIGMILKWGLLGVTVTIPILQMIWRIVTMFSTFGPVYDADGTMEIVGSALFLSKLLLNAWLSPDETRWRVLCHYLVVMVALGINLAIGAADLLCFAFSETVLGRFLQALELYILMLYMLVSTFMHHPPTPPAYSRSRSSRGRPISDFRGLPTIAGINPRGSTFHVSPPIVSTPSSSAVLVEDGPVADNGRPQVSRQSTASRMSSWLMARSRVSLSRLRVQSDRDQDQLWDRNESEKGYAQSIASPYAGASVRSPDGDESMVEPKQSAKWMDPVYSSVMQGSGRLGSVLGSGYRAPDDEPGDPVAVATPGLVDREDISRPDSNVQPQASRERTPSPRPSMAPTMPSYYGAPSVQRSPSPQSLPPAPSPIYGLNNNMPDTLMVEPSFRPTSIIESQRSSGISALLRQQQELDRSIAQLRLFSPRNTMQSEFSTETKDKISPESASLRSEFSLSKFPVPPWQDQDDDGNRTPRARPASISEEVPTDLVPPQMPAAIESRRQQLSFPSTTRGTSIDSTNTVTDLGANKFDSHGTQYDVTSFIGNLTVPGLGVSPVSTSGLSSIESGGSEELEAEIVTRRELSTSLQAVVPSILGPLSRPANSENETANPPLPRTVTFATPDISSSSSSTPYSRPPPPMFMPTGAVVEGKGPTRRRGAVGLPPRPRLLISEPRIRESANGQDSFRPGAFEDPRPAPSFMDTGDSSR</sequence>
<accession>A0A165VYC6</accession>
<gene>
    <name evidence="3" type="ORF">NEOLEDRAFT_1082225</name>
</gene>